<dbReference type="PANTHER" id="PTHR35546:SF130">
    <property type="entry name" value="EXPRESSED PROTEIN"/>
    <property type="match status" value="1"/>
</dbReference>
<dbReference type="InterPro" id="IPR001810">
    <property type="entry name" value="F-box_dom"/>
</dbReference>
<evidence type="ECO:0000313" key="2">
    <source>
        <dbReference type="EMBL" id="ONI15758.1"/>
    </source>
</evidence>
<dbReference type="EMBL" id="CM007653">
    <property type="protein sequence ID" value="ONI15758.1"/>
    <property type="molecule type" value="Genomic_DNA"/>
</dbReference>
<dbReference type="SMART" id="SM00256">
    <property type="entry name" value="FBOX"/>
    <property type="match status" value="1"/>
</dbReference>
<dbReference type="PROSITE" id="PS50181">
    <property type="entry name" value="FBOX"/>
    <property type="match status" value="1"/>
</dbReference>
<dbReference type="Gramene" id="ONI15758">
    <property type="protein sequence ID" value="ONI15758"/>
    <property type="gene ID" value="PRUPE_3G059600"/>
</dbReference>
<gene>
    <name evidence="2" type="ORF">PRUPE_3G059600</name>
</gene>
<evidence type="ECO:0000313" key="3">
    <source>
        <dbReference type="Proteomes" id="UP000006882"/>
    </source>
</evidence>
<dbReference type="SUPFAM" id="SSF81383">
    <property type="entry name" value="F-box domain"/>
    <property type="match status" value="1"/>
</dbReference>
<name>A0A251PW37_PRUPE</name>
<dbReference type="Pfam" id="PF00646">
    <property type="entry name" value="F-box"/>
    <property type="match status" value="1"/>
</dbReference>
<dbReference type="Gene3D" id="1.20.1280.50">
    <property type="match status" value="1"/>
</dbReference>
<reference evidence="2 3" key="1">
    <citation type="journal article" date="2013" name="Nat. Genet.">
        <title>The high-quality draft genome of peach (Prunus persica) identifies unique patterns of genetic diversity, domestication and genome evolution.</title>
        <authorList>
            <consortium name="International Peach Genome Initiative"/>
            <person name="Verde I."/>
            <person name="Abbott A.G."/>
            <person name="Scalabrin S."/>
            <person name="Jung S."/>
            <person name="Shu S."/>
            <person name="Marroni F."/>
            <person name="Zhebentyayeva T."/>
            <person name="Dettori M.T."/>
            <person name="Grimwood J."/>
            <person name="Cattonaro F."/>
            <person name="Zuccolo A."/>
            <person name="Rossini L."/>
            <person name="Jenkins J."/>
            <person name="Vendramin E."/>
            <person name="Meisel L.A."/>
            <person name="Decroocq V."/>
            <person name="Sosinski B."/>
            <person name="Prochnik S."/>
            <person name="Mitros T."/>
            <person name="Policriti A."/>
            <person name="Cipriani G."/>
            <person name="Dondini L."/>
            <person name="Ficklin S."/>
            <person name="Goodstein D.M."/>
            <person name="Xuan P."/>
            <person name="Del Fabbro C."/>
            <person name="Aramini V."/>
            <person name="Copetti D."/>
            <person name="Gonzalez S."/>
            <person name="Horner D.S."/>
            <person name="Falchi R."/>
            <person name="Lucas S."/>
            <person name="Mica E."/>
            <person name="Maldonado J."/>
            <person name="Lazzari B."/>
            <person name="Bielenberg D."/>
            <person name="Pirona R."/>
            <person name="Miculan M."/>
            <person name="Barakat A."/>
            <person name="Testolin R."/>
            <person name="Stella A."/>
            <person name="Tartarini S."/>
            <person name="Tonutti P."/>
            <person name="Arus P."/>
            <person name="Orellana A."/>
            <person name="Wells C."/>
            <person name="Main D."/>
            <person name="Vizzotto G."/>
            <person name="Silva H."/>
            <person name="Salamini F."/>
            <person name="Schmutz J."/>
            <person name="Morgante M."/>
            <person name="Rokhsar D.S."/>
        </authorList>
    </citation>
    <scope>NUCLEOTIDE SEQUENCE [LARGE SCALE GENOMIC DNA]</scope>
    <source>
        <strain evidence="3">cv. Nemared</strain>
    </source>
</reference>
<dbReference type="InterPro" id="IPR036047">
    <property type="entry name" value="F-box-like_dom_sf"/>
</dbReference>
<protein>
    <recommendedName>
        <fullName evidence="1">F-box domain-containing protein</fullName>
    </recommendedName>
</protein>
<organism evidence="2 3">
    <name type="scientific">Prunus persica</name>
    <name type="common">Peach</name>
    <name type="synonym">Amygdalus persica</name>
    <dbReference type="NCBI Taxonomy" id="3760"/>
    <lineage>
        <taxon>Eukaryota</taxon>
        <taxon>Viridiplantae</taxon>
        <taxon>Streptophyta</taxon>
        <taxon>Embryophyta</taxon>
        <taxon>Tracheophyta</taxon>
        <taxon>Spermatophyta</taxon>
        <taxon>Magnoliopsida</taxon>
        <taxon>eudicotyledons</taxon>
        <taxon>Gunneridae</taxon>
        <taxon>Pentapetalae</taxon>
        <taxon>rosids</taxon>
        <taxon>fabids</taxon>
        <taxon>Rosales</taxon>
        <taxon>Rosaceae</taxon>
        <taxon>Amygdaloideae</taxon>
        <taxon>Amygdaleae</taxon>
        <taxon>Prunus</taxon>
    </lineage>
</organism>
<keyword evidence="3" id="KW-1185">Reference proteome</keyword>
<dbReference type="STRING" id="3760.A0A251PW37"/>
<sequence length="400" mass="46962">MRGSNSSLSSLSRRQPWKLINIADLPDAVLIEVVCRLSCSKLIFRCKCVCKRWLTLISDPYFVDHYLRHQSDKKRHIIRTLIYAREYVVRLRFHPWTNPTVVATYNDLMLCYGNLNRYCICNPCTMQWVALPRIPTYTVHRRSEVRVGFICDTPCYNYKEDEHEDQKGDVMQHNAAYRCKVVRIRPPEKGYYHFSFEWKVDIFSSETGEWRKAVVLSPRAITLNGLGFPHQGILYWLGREENGCSIIFGLDPFSDKPKCFFIALDEPLNDLRHFGVCGGCIRMCGLDMATRSLIVFYLKTEEDGKLCLSKRMVYSLDQNMYLDNESNVSLRPFDPNDEDVCYIYVYGECVRYKYNFRTRKWSTIVEEIPHQISYSFVHVQPWWPTPVPRLPQRACPAESN</sequence>
<dbReference type="AlphaFoldDB" id="A0A251PW37"/>
<proteinExistence type="predicted"/>
<dbReference type="InterPro" id="IPR055290">
    <property type="entry name" value="At3g26010-like"/>
</dbReference>
<dbReference type="PANTHER" id="PTHR35546">
    <property type="entry name" value="F-BOX PROTEIN INTERACTION DOMAIN PROTEIN-RELATED"/>
    <property type="match status" value="1"/>
</dbReference>
<feature type="domain" description="F-box" evidence="1">
    <location>
        <begin position="19"/>
        <end position="70"/>
    </location>
</feature>
<evidence type="ECO:0000259" key="1">
    <source>
        <dbReference type="PROSITE" id="PS50181"/>
    </source>
</evidence>
<dbReference type="Pfam" id="PF24750">
    <property type="entry name" value="b-prop_At3g26010-like"/>
    <property type="match status" value="1"/>
</dbReference>
<accession>A0A251PW37</accession>
<dbReference type="Proteomes" id="UP000006882">
    <property type="component" value="Chromosome G3"/>
</dbReference>
<dbReference type="InterPro" id="IPR056592">
    <property type="entry name" value="Beta-prop_At3g26010-like"/>
</dbReference>